<dbReference type="GO" id="GO:0003735">
    <property type="term" value="F:structural constituent of ribosome"/>
    <property type="evidence" value="ECO:0007669"/>
    <property type="project" value="InterPro"/>
</dbReference>
<evidence type="ECO:0000256" key="5">
    <source>
        <dbReference type="HAMAP-Rule" id="MF_00537"/>
    </source>
</evidence>
<dbReference type="SUPFAM" id="SSF57716">
    <property type="entry name" value="Glucocorticoid receptor-like (DNA-binding domain)"/>
    <property type="match status" value="1"/>
</dbReference>
<dbReference type="InterPro" id="IPR018271">
    <property type="entry name" value="Ribosomal_uS14_CS"/>
</dbReference>
<comment type="subcellular location">
    <subcellularLocation>
        <location evidence="5">Plastid</location>
        <location evidence="5">Chloroplast</location>
    </subcellularLocation>
</comment>
<comment type="function">
    <text evidence="5">Binds 16S rRNA, required for the assembly of 30S particles.</text>
</comment>
<comment type="similarity">
    <text evidence="1 5">Belongs to the universal ribosomal protein uS14 family.</text>
</comment>
<geneLocation type="chloroplast" evidence="6"/>
<dbReference type="PANTHER" id="PTHR19836">
    <property type="entry name" value="30S RIBOSOMAL PROTEIN S14"/>
    <property type="match status" value="1"/>
</dbReference>
<dbReference type="AlphaFoldDB" id="A0A088CKG4"/>
<keyword evidence="5" id="KW-0694">RNA-binding</keyword>
<evidence type="ECO:0000256" key="3">
    <source>
        <dbReference type="ARBA" id="ARBA00023274"/>
    </source>
</evidence>
<keyword evidence="2 5" id="KW-0689">Ribosomal protein</keyword>
<evidence type="ECO:0000256" key="4">
    <source>
        <dbReference type="ARBA" id="ARBA00035247"/>
    </source>
</evidence>
<keyword evidence="3 5" id="KW-0687">Ribonucleoprotein</keyword>
<protein>
    <recommendedName>
        <fullName evidence="4 5">Small ribosomal subunit protein uS14c</fullName>
    </recommendedName>
</protein>
<dbReference type="InterPro" id="IPR001209">
    <property type="entry name" value="Ribosomal_uS14"/>
</dbReference>
<dbReference type="PROSITE" id="PS00527">
    <property type="entry name" value="RIBOSOMAL_S14"/>
    <property type="match status" value="1"/>
</dbReference>
<accession>A0A088CKG4</accession>
<dbReference type="HAMAP" id="MF_00537">
    <property type="entry name" value="Ribosomal_uS14_1"/>
    <property type="match status" value="1"/>
</dbReference>
<dbReference type="NCBIfam" id="NF006477">
    <property type="entry name" value="PRK08881.1"/>
    <property type="match status" value="1"/>
</dbReference>
<dbReference type="FunFam" id="1.10.287.1480:FF:000001">
    <property type="entry name" value="30S ribosomal protein S14"/>
    <property type="match status" value="1"/>
</dbReference>
<dbReference type="EMBL" id="KJ746602">
    <property type="protein sequence ID" value="AID67877.1"/>
    <property type="molecule type" value="Genomic_DNA"/>
</dbReference>
<dbReference type="GO" id="GO:0006412">
    <property type="term" value="P:translation"/>
    <property type="evidence" value="ECO:0007669"/>
    <property type="project" value="UniProtKB-UniRule"/>
</dbReference>
<keyword evidence="6" id="KW-0934">Plastid</keyword>
<proteinExistence type="inferred from homology"/>
<dbReference type="InterPro" id="IPR023036">
    <property type="entry name" value="Ribosomal_uS14_bac/plastid"/>
</dbReference>
<evidence type="ECO:0000256" key="2">
    <source>
        <dbReference type="ARBA" id="ARBA00022980"/>
    </source>
</evidence>
<dbReference type="Pfam" id="PF00253">
    <property type="entry name" value="Ribosomal_S14"/>
    <property type="match status" value="1"/>
</dbReference>
<gene>
    <name evidence="5 6" type="primary">rps14</name>
</gene>
<dbReference type="GO" id="GO:0015935">
    <property type="term" value="C:small ribosomal subunit"/>
    <property type="evidence" value="ECO:0007669"/>
    <property type="project" value="TreeGrafter"/>
</dbReference>
<dbReference type="PANTHER" id="PTHR19836:SF19">
    <property type="entry name" value="SMALL RIBOSOMAL SUBUNIT PROTEIN US14M"/>
    <property type="match status" value="1"/>
</dbReference>
<name>A0A088CKG4_9CHLO</name>
<evidence type="ECO:0000313" key="6">
    <source>
        <dbReference type="EMBL" id="AID67877.1"/>
    </source>
</evidence>
<keyword evidence="5" id="KW-0699">rRNA-binding</keyword>
<dbReference type="GO" id="GO:0019843">
    <property type="term" value="F:rRNA binding"/>
    <property type="evidence" value="ECO:0007669"/>
    <property type="project" value="UniProtKB-UniRule"/>
</dbReference>
<sequence>MAKKSLIARETKRKKLTAQYAAKRKRLLTEMKEQTGLLEKLQTHKKIQKLPRDSSTTRLHNRCFVTGRPKGYFRFFGLSRHVIREMSYDCNLPGITKASW</sequence>
<organism evidence="6">
    <name type="scientific">prasinophyte sp. MBIC10622</name>
    <dbReference type="NCBI Taxonomy" id="156113"/>
    <lineage>
        <taxon>Eukaryota</taxon>
        <taxon>Viridiplantae</taxon>
        <taxon>Chlorophyta</taxon>
    </lineage>
</organism>
<dbReference type="Gene3D" id="1.10.287.1480">
    <property type="match status" value="1"/>
</dbReference>
<dbReference type="GO" id="GO:0009507">
    <property type="term" value="C:chloroplast"/>
    <property type="evidence" value="ECO:0007669"/>
    <property type="project" value="UniProtKB-SubCell"/>
</dbReference>
<evidence type="ECO:0000256" key="1">
    <source>
        <dbReference type="ARBA" id="ARBA00009083"/>
    </source>
</evidence>
<comment type="subunit">
    <text evidence="5">Part of the 30S ribosomal subunit.</text>
</comment>
<reference evidence="6" key="1">
    <citation type="journal article" date="2014" name="BMC Genomics">
        <title>Six newly sequenced chloroplast genomes from prasinophyte green algae provide insights into the relationships among prasinophyte lineages and the diversity of streamlined genome architecture in picoplanktonic species.</title>
        <authorList>
            <person name="Lemieux C."/>
            <person name="Otis C."/>
            <person name="Turmel M."/>
        </authorList>
    </citation>
    <scope>NUCLEOTIDE SEQUENCE</scope>
</reference>
<keyword evidence="6" id="KW-0150">Chloroplast</keyword>